<dbReference type="InterPro" id="IPR018119">
    <property type="entry name" value="Strictosidine_synth_cons-reg"/>
</dbReference>
<dbReference type="Pfam" id="PF03088">
    <property type="entry name" value="Str_synth"/>
    <property type="match status" value="1"/>
</dbReference>
<dbReference type="GO" id="GO:0012505">
    <property type="term" value="C:endomembrane system"/>
    <property type="evidence" value="ECO:0007669"/>
    <property type="project" value="TreeGrafter"/>
</dbReference>
<dbReference type="Gene3D" id="2.120.10.30">
    <property type="entry name" value="TolB, C-terminal domain"/>
    <property type="match status" value="1"/>
</dbReference>
<dbReference type="PANTHER" id="PTHR10426">
    <property type="entry name" value="STRICTOSIDINE SYNTHASE-RELATED"/>
    <property type="match status" value="1"/>
</dbReference>
<accession>A0AAV5VBM2</accession>
<dbReference type="GO" id="GO:0016787">
    <property type="term" value="F:hydrolase activity"/>
    <property type="evidence" value="ECO:0007669"/>
    <property type="project" value="TreeGrafter"/>
</dbReference>
<gene>
    <name evidence="6" type="ORF">PFISCL1PPCAC_8374</name>
</gene>
<protein>
    <recommendedName>
        <fullName evidence="5">Strictosidine synthase conserved region domain-containing protein</fullName>
    </recommendedName>
</protein>
<proteinExistence type="inferred from homology"/>
<dbReference type="Proteomes" id="UP001432322">
    <property type="component" value="Unassembled WGS sequence"/>
</dbReference>
<evidence type="ECO:0000256" key="4">
    <source>
        <dbReference type="SAM" id="MobiDB-lite"/>
    </source>
</evidence>
<keyword evidence="7" id="KW-1185">Reference proteome</keyword>
<dbReference type="PANTHER" id="PTHR10426:SF88">
    <property type="entry name" value="ADIPOCYTE PLASMA MEMBRANE-ASSOCIATED PROTEIN HEMOMUCIN-RELATED"/>
    <property type="match status" value="1"/>
</dbReference>
<dbReference type="InterPro" id="IPR011042">
    <property type="entry name" value="6-blade_b-propeller_TolB-like"/>
</dbReference>
<evidence type="ECO:0000313" key="7">
    <source>
        <dbReference type="Proteomes" id="UP001432322"/>
    </source>
</evidence>
<feature type="non-terminal residue" evidence="6">
    <location>
        <position position="1"/>
    </location>
</feature>
<dbReference type="SUPFAM" id="SSF63829">
    <property type="entry name" value="Calcium-dependent phosphotriesterase"/>
    <property type="match status" value="1"/>
</dbReference>
<evidence type="ECO:0000313" key="6">
    <source>
        <dbReference type="EMBL" id="GMT17077.1"/>
    </source>
</evidence>
<name>A0AAV5VBM2_9BILA</name>
<evidence type="ECO:0000259" key="5">
    <source>
        <dbReference type="Pfam" id="PF03088"/>
    </source>
</evidence>
<evidence type="ECO:0000256" key="2">
    <source>
        <dbReference type="ARBA" id="ARBA00022553"/>
    </source>
</evidence>
<feature type="non-terminal residue" evidence="6">
    <location>
        <position position="424"/>
    </location>
</feature>
<keyword evidence="2" id="KW-0597">Phosphoprotein</keyword>
<sequence>AMIRRRNNINPHEEQPLAYSPFPPPDPWTQQRSTEYVGLVLDDDEIQKRLKCCRPTNLPAPAPLNNALVSNDLIFSAVKLVAGEISGSEGLLVEGNIVWATSIDGRLLKIVHGVIESSLYLSEHCSTSSPSLCGRHLGIRRLNGSSLLVVDAYRGILSVDFDNKKVVPLLPASTQIDRLTTLHYIHDVAVIDKDNIVLTERSTKYSPHFRPYERMEHKPNGRLFHYDISRNRITELLSGLFEPAGVEVAQDRDHIIFAETGTGSVLSYNMRNKALSRFTEQVPGLPSLIRLTNTRDELWVAMEETRLDEVGAPKSLPEYLKKWPFVRKIMLSIFPSEVFKAMYNSFAPPHLVAVKYNMQGEPLVSVQAPRGFPKNPEVKGIAQVSESTDGVFISFSKGGHIAKIIKRYVDALQGGIANSKRRRG</sequence>
<keyword evidence="3" id="KW-0325">Glycoprotein</keyword>
<dbReference type="AlphaFoldDB" id="A0AAV5VBM2"/>
<feature type="domain" description="Strictosidine synthase conserved region" evidence="5">
    <location>
        <begin position="187"/>
        <end position="269"/>
    </location>
</feature>
<comment type="caution">
    <text evidence="6">The sequence shown here is derived from an EMBL/GenBank/DDBJ whole genome shotgun (WGS) entry which is preliminary data.</text>
</comment>
<organism evidence="6 7">
    <name type="scientific">Pristionchus fissidentatus</name>
    <dbReference type="NCBI Taxonomy" id="1538716"/>
    <lineage>
        <taxon>Eukaryota</taxon>
        <taxon>Metazoa</taxon>
        <taxon>Ecdysozoa</taxon>
        <taxon>Nematoda</taxon>
        <taxon>Chromadorea</taxon>
        <taxon>Rhabditida</taxon>
        <taxon>Rhabditina</taxon>
        <taxon>Diplogasteromorpha</taxon>
        <taxon>Diplogasteroidea</taxon>
        <taxon>Neodiplogasteridae</taxon>
        <taxon>Pristionchus</taxon>
    </lineage>
</organism>
<evidence type="ECO:0000256" key="1">
    <source>
        <dbReference type="ARBA" id="ARBA00009191"/>
    </source>
</evidence>
<comment type="similarity">
    <text evidence="1">Belongs to the strictosidine synthase family.</text>
</comment>
<reference evidence="6" key="1">
    <citation type="submission" date="2023-10" db="EMBL/GenBank/DDBJ databases">
        <title>Genome assembly of Pristionchus species.</title>
        <authorList>
            <person name="Yoshida K."/>
            <person name="Sommer R.J."/>
        </authorList>
    </citation>
    <scope>NUCLEOTIDE SEQUENCE</scope>
    <source>
        <strain evidence="6">RS5133</strain>
    </source>
</reference>
<evidence type="ECO:0000256" key="3">
    <source>
        <dbReference type="ARBA" id="ARBA00023180"/>
    </source>
</evidence>
<feature type="region of interest" description="Disordered" evidence="4">
    <location>
        <begin position="1"/>
        <end position="25"/>
    </location>
</feature>
<dbReference type="EMBL" id="BTSY01000002">
    <property type="protein sequence ID" value="GMT17077.1"/>
    <property type="molecule type" value="Genomic_DNA"/>
</dbReference>